<evidence type="ECO:0000256" key="4">
    <source>
        <dbReference type="ARBA" id="ARBA00023163"/>
    </source>
</evidence>
<dbReference type="GO" id="GO:0003700">
    <property type="term" value="F:DNA-binding transcription factor activity"/>
    <property type="evidence" value="ECO:0007669"/>
    <property type="project" value="InterPro"/>
</dbReference>
<comment type="caution">
    <text evidence="6">The sequence shown here is derived from an EMBL/GenBank/DDBJ whole genome shotgun (WGS) entry which is preliminary data.</text>
</comment>
<dbReference type="Proteomes" id="UP000482155">
    <property type="component" value="Unassembled WGS sequence"/>
</dbReference>
<keyword evidence="2" id="KW-0805">Transcription regulation</keyword>
<evidence type="ECO:0000256" key="1">
    <source>
        <dbReference type="ARBA" id="ARBA00009437"/>
    </source>
</evidence>
<dbReference type="AlphaFoldDB" id="A0A6B3STH3"/>
<evidence type="ECO:0000256" key="3">
    <source>
        <dbReference type="ARBA" id="ARBA00023125"/>
    </source>
</evidence>
<protein>
    <submittedName>
        <fullName evidence="6">LysR family transcriptional regulator</fullName>
    </submittedName>
</protein>
<evidence type="ECO:0000313" key="7">
    <source>
        <dbReference type="Proteomes" id="UP000482155"/>
    </source>
</evidence>
<organism evidence="6 7">
    <name type="scientific">Noviherbaspirillum galbum</name>
    <dbReference type="NCBI Taxonomy" id="2709383"/>
    <lineage>
        <taxon>Bacteria</taxon>
        <taxon>Pseudomonadati</taxon>
        <taxon>Pseudomonadota</taxon>
        <taxon>Betaproteobacteria</taxon>
        <taxon>Burkholderiales</taxon>
        <taxon>Oxalobacteraceae</taxon>
        <taxon>Noviherbaspirillum</taxon>
    </lineage>
</organism>
<evidence type="ECO:0000259" key="5">
    <source>
        <dbReference type="PROSITE" id="PS50931"/>
    </source>
</evidence>
<dbReference type="InterPro" id="IPR000847">
    <property type="entry name" value="LysR_HTH_N"/>
</dbReference>
<dbReference type="GO" id="GO:0003677">
    <property type="term" value="F:DNA binding"/>
    <property type="evidence" value="ECO:0007669"/>
    <property type="project" value="UniProtKB-KW"/>
</dbReference>
<dbReference type="FunFam" id="1.10.10.10:FF:000001">
    <property type="entry name" value="LysR family transcriptional regulator"/>
    <property type="match status" value="1"/>
</dbReference>
<dbReference type="SUPFAM" id="SSF46785">
    <property type="entry name" value="Winged helix' DNA-binding domain"/>
    <property type="match status" value="1"/>
</dbReference>
<dbReference type="PROSITE" id="PS50931">
    <property type="entry name" value="HTH_LYSR"/>
    <property type="match status" value="1"/>
</dbReference>
<gene>
    <name evidence="6" type="ORF">G3574_23020</name>
</gene>
<dbReference type="InterPro" id="IPR005119">
    <property type="entry name" value="LysR_subst-bd"/>
</dbReference>
<dbReference type="Gene3D" id="3.40.190.10">
    <property type="entry name" value="Periplasmic binding protein-like II"/>
    <property type="match status" value="2"/>
</dbReference>
<feature type="domain" description="HTH lysR-type" evidence="5">
    <location>
        <begin position="2"/>
        <end position="59"/>
    </location>
</feature>
<dbReference type="PANTHER" id="PTHR30346:SF0">
    <property type="entry name" value="HCA OPERON TRANSCRIPTIONAL ACTIVATOR HCAR"/>
    <property type="match status" value="1"/>
</dbReference>
<sequence>MFEISQIRCFVAVAEELHFSRAAERLNMTQPPLSRQIRLLEHHVGAQLLDRTSRSVRLTAAGKSFFPEAARILRMAEEAASTARRVAKGEQGSLSIGFTAAFGYGLLPDVVRRLRERVPGISLTLKELVTTAQLEALDSGKLDLGLMRPHPEHGEIETITLAHEALMLAIPEREAARWPQKPGLDCLHQKPFLMYSPYEARYFYQLLQSVLDRAGVQPDVVEYVGQIHTMLALVNSGIGAALIPAAAARLQFSGIVLRPMTTDPAEPVEMVCSYRRDNDNPILDIFRKQVLDGFRAG</sequence>
<comment type="similarity">
    <text evidence="1">Belongs to the LysR transcriptional regulatory family.</text>
</comment>
<dbReference type="RefSeq" id="WP_163967897.1">
    <property type="nucleotide sequence ID" value="NZ_JAAIVB010000078.1"/>
</dbReference>
<name>A0A6B3STH3_9BURK</name>
<dbReference type="PANTHER" id="PTHR30346">
    <property type="entry name" value="TRANSCRIPTIONAL DUAL REGULATOR HCAR-RELATED"/>
    <property type="match status" value="1"/>
</dbReference>
<proteinExistence type="inferred from homology"/>
<keyword evidence="3" id="KW-0238">DNA-binding</keyword>
<dbReference type="SUPFAM" id="SSF53850">
    <property type="entry name" value="Periplasmic binding protein-like II"/>
    <property type="match status" value="1"/>
</dbReference>
<accession>A0A6B3STH3</accession>
<dbReference type="GO" id="GO:0032993">
    <property type="term" value="C:protein-DNA complex"/>
    <property type="evidence" value="ECO:0007669"/>
    <property type="project" value="TreeGrafter"/>
</dbReference>
<reference evidence="6 7" key="1">
    <citation type="submission" date="2020-02" db="EMBL/GenBank/DDBJ databases">
        <authorList>
            <person name="Kim M.K."/>
        </authorList>
    </citation>
    <scope>NUCLEOTIDE SEQUENCE [LARGE SCALE GENOMIC DNA]</scope>
    <source>
        <strain evidence="6 7">17J57-3</strain>
    </source>
</reference>
<dbReference type="Gene3D" id="1.10.10.10">
    <property type="entry name" value="Winged helix-like DNA-binding domain superfamily/Winged helix DNA-binding domain"/>
    <property type="match status" value="1"/>
</dbReference>
<keyword evidence="4" id="KW-0804">Transcription</keyword>
<dbReference type="EMBL" id="JAAIVB010000078">
    <property type="protein sequence ID" value="NEX63964.1"/>
    <property type="molecule type" value="Genomic_DNA"/>
</dbReference>
<dbReference type="Pfam" id="PF03466">
    <property type="entry name" value="LysR_substrate"/>
    <property type="match status" value="1"/>
</dbReference>
<evidence type="ECO:0000256" key="2">
    <source>
        <dbReference type="ARBA" id="ARBA00023015"/>
    </source>
</evidence>
<dbReference type="PRINTS" id="PR00039">
    <property type="entry name" value="HTHLYSR"/>
</dbReference>
<evidence type="ECO:0000313" key="6">
    <source>
        <dbReference type="EMBL" id="NEX63964.1"/>
    </source>
</evidence>
<dbReference type="InterPro" id="IPR036390">
    <property type="entry name" value="WH_DNA-bd_sf"/>
</dbReference>
<keyword evidence="7" id="KW-1185">Reference proteome</keyword>
<dbReference type="Pfam" id="PF00126">
    <property type="entry name" value="HTH_1"/>
    <property type="match status" value="1"/>
</dbReference>
<dbReference type="InterPro" id="IPR036388">
    <property type="entry name" value="WH-like_DNA-bd_sf"/>
</dbReference>